<dbReference type="EMBL" id="CP044232">
    <property type="protein sequence ID" value="QEW04530.1"/>
    <property type="molecule type" value="Genomic_DNA"/>
</dbReference>
<protein>
    <submittedName>
        <fullName evidence="5">FAD-binding oxidoreductase</fullName>
    </submittedName>
</protein>
<dbReference type="SUPFAM" id="SSF55103">
    <property type="entry name" value="FAD-linked oxidases, C-terminal domain"/>
    <property type="match status" value="1"/>
</dbReference>
<dbReference type="PROSITE" id="PS51387">
    <property type="entry name" value="FAD_PCMH"/>
    <property type="match status" value="1"/>
</dbReference>
<dbReference type="InterPro" id="IPR006094">
    <property type="entry name" value="Oxid_FAD_bind_N"/>
</dbReference>
<dbReference type="InterPro" id="IPR016167">
    <property type="entry name" value="FAD-bd_PCMH_sub1"/>
</dbReference>
<dbReference type="GO" id="GO:1903457">
    <property type="term" value="P:lactate catabolic process"/>
    <property type="evidence" value="ECO:0007669"/>
    <property type="project" value="TreeGrafter"/>
</dbReference>
<gene>
    <name evidence="5" type="ORF">F6J85_16550</name>
</gene>
<feature type="domain" description="FAD-binding PCMH-type" evidence="4">
    <location>
        <begin position="56"/>
        <end position="242"/>
    </location>
</feature>
<dbReference type="SUPFAM" id="SSF56176">
    <property type="entry name" value="FAD-binding/transporter-associated domain-like"/>
    <property type="match status" value="1"/>
</dbReference>
<evidence type="ECO:0000313" key="5">
    <source>
        <dbReference type="EMBL" id="QEW04530.1"/>
    </source>
</evidence>
<dbReference type="Proteomes" id="UP000325516">
    <property type="component" value="Chromosome"/>
</dbReference>
<dbReference type="Pfam" id="PF01565">
    <property type="entry name" value="FAD_binding_4"/>
    <property type="match status" value="1"/>
</dbReference>
<keyword evidence="6" id="KW-1185">Reference proteome</keyword>
<dbReference type="InterPro" id="IPR016169">
    <property type="entry name" value="FAD-bd_PCMH_sub2"/>
</dbReference>
<dbReference type="Gene3D" id="1.10.45.10">
    <property type="entry name" value="Vanillyl-alcohol Oxidase, Chain A, domain 4"/>
    <property type="match status" value="1"/>
</dbReference>
<dbReference type="Gene3D" id="3.30.43.10">
    <property type="entry name" value="Uridine Diphospho-n-acetylenolpyruvylglucosamine Reductase, domain 2"/>
    <property type="match status" value="1"/>
</dbReference>
<sequence>MPMTTAPTEQPEQGVTPDIVRRLIAIVGADAVTAQDDLMSDPDWPLRDPYWVPGDETYTAGVAVHPTTTEQVQEIVRLANETGLPVSTHSQGRNNGYGGSSPRVGGSISLSLRRMNRVLEINEELAYAVVEPGVRWFDLYDELRARGSRLQVSVPDLGWGSVVGNSLDNGVTYLPYGADFQAPCGMEVVLPDGSLLRTGMGAMPDNPAWHTYKRGVGPTLDPLFIQSNFGIVVRMGVWLMPSPEAYAPLLLTVAADGDLPRAIDTVRELRLANRLRGVPSFYNTLMAATMTGVADVIARAEKGFLPDDDVQRIADETGLGRWYLRSALWGSRAEVDLQVRQVREAWERIPGSTLSVQGVYGPDEYARIASISDRITAGVPNLDVIKHKGEGFGHIGIAPIVPMVGDHVMEVVDLVRDIIEQRTGLNYKAGILVVNERSCALVSSINFDPRDPDQARAAYATARELVAELAARGYSEYRAHLDFMEDVAGFMSWNDHAYRRFVTRIKDAIDPAGVLSPGRYGIWPSSRGSHPPRS</sequence>
<reference evidence="6" key="1">
    <citation type="submission" date="2019-09" db="EMBL/GenBank/DDBJ databases">
        <title>Mumia zhuanghuii sp. nov. isolated from the intestinal contents of plateau pika (Ochotona curzoniae) in the Qinghai-Tibet plateau of China.</title>
        <authorList>
            <person name="Tian Z."/>
        </authorList>
    </citation>
    <scope>NUCLEOTIDE SEQUENCE [LARGE SCALE GENOMIC DNA]</scope>
    <source>
        <strain evidence="6">L-031</strain>
    </source>
</reference>
<proteinExistence type="predicted"/>
<evidence type="ECO:0000256" key="3">
    <source>
        <dbReference type="ARBA" id="ARBA00023002"/>
    </source>
</evidence>
<accession>A0A5J6L7Y8</accession>
<name>A0A5J6L7Y8_9MICO</name>
<organism evidence="5 6">
    <name type="scientific">Microbacterium lushaniae</name>
    <dbReference type="NCBI Taxonomy" id="2614639"/>
    <lineage>
        <taxon>Bacteria</taxon>
        <taxon>Bacillati</taxon>
        <taxon>Actinomycetota</taxon>
        <taxon>Actinomycetes</taxon>
        <taxon>Micrococcales</taxon>
        <taxon>Microbacteriaceae</taxon>
        <taxon>Microbacterium</taxon>
    </lineage>
</organism>
<dbReference type="GO" id="GO:0004458">
    <property type="term" value="F:D-lactate dehydrogenase (cytochrome) activity"/>
    <property type="evidence" value="ECO:0007669"/>
    <property type="project" value="TreeGrafter"/>
</dbReference>
<dbReference type="InterPro" id="IPR016171">
    <property type="entry name" value="Vanillyl_alc_oxidase_C-sub2"/>
</dbReference>
<dbReference type="PANTHER" id="PTHR11748">
    <property type="entry name" value="D-LACTATE DEHYDROGENASE"/>
    <property type="match status" value="1"/>
</dbReference>
<dbReference type="InterPro" id="IPR016164">
    <property type="entry name" value="FAD-linked_Oxase-like_C"/>
</dbReference>
<dbReference type="KEGG" id="mlz:F6J85_16550"/>
<dbReference type="GO" id="GO:0071949">
    <property type="term" value="F:FAD binding"/>
    <property type="evidence" value="ECO:0007669"/>
    <property type="project" value="InterPro"/>
</dbReference>
<dbReference type="GO" id="GO:0008720">
    <property type="term" value="F:D-lactate dehydrogenase (NAD+) activity"/>
    <property type="evidence" value="ECO:0007669"/>
    <property type="project" value="TreeGrafter"/>
</dbReference>
<dbReference type="PANTHER" id="PTHR11748:SF114">
    <property type="entry name" value="ARYL-ALCOHOL OXIDASE VANILLYL-ALCOHOL OXIDASE (AFU_ORTHOLOGUE AFUA_3G09500)-RELATED"/>
    <property type="match status" value="1"/>
</dbReference>
<dbReference type="AlphaFoldDB" id="A0A5J6L7Y8"/>
<keyword evidence="1" id="KW-0285">Flavoprotein</keyword>
<evidence type="ECO:0000256" key="2">
    <source>
        <dbReference type="ARBA" id="ARBA00022827"/>
    </source>
</evidence>
<dbReference type="InterPro" id="IPR016170">
    <property type="entry name" value="Cytok_DH_C_sf"/>
</dbReference>
<evidence type="ECO:0000313" key="6">
    <source>
        <dbReference type="Proteomes" id="UP000325516"/>
    </source>
</evidence>
<evidence type="ECO:0000259" key="4">
    <source>
        <dbReference type="PROSITE" id="PS51387"/>
    </source>
</evidence>
<dbReference type="InterPro" id="IPR036318">
    <property type="entry name" value="FAD-bd_PCMH-like_sf"/>
</dbReference>
<dbReference type="InterPro" id="IPR016166">
    <property type="entry name" value="FAD-bd_PCMH"/>
</dbReference>
<keyword evidence="2" id="KW-0274">FAD</keyword>
<dbReference type="Gene3D" id="3.30.465.10">
    <property type="match status" value="1"/>
</dbReference>
<dbReference type="Gene3D" id="3.40.462.10">
    <property type="entry name" value="FAD-linked oxidases, C-terminal domain"/>
    <property type="match status" value="1"/>
</dbReference>
<evidence type="ECO:0000256" key="1">
    <source>
        <dbReference type="ARBA" id="ARBA00022630"/>
    </source>
</evidence>
<keyword evidence="3" id="KW-0560">Oxidoreductase</keyword>